<feature type="domain" description="Lcl C-terminal" evidence="2">
    <location>
        <begin position="53"/>
        <end position="201"/>
    </location>
</feature>
<dbReference type="Pfam" id="PF07603">
    <property type="entry name" value="Lcl_C"/>
    <property type="match status" value="1"/>
</dbReference>
<sequence>MITRLFLIFILPACLIGAAVIHTPQAPKPQQYHLLKVSAEGKVMDTWEGPWSCVCDSRSGLLWEVKTDSEDIHDGRWTYSRLLNNQGVANNGDCYFEAERCDTEDLIRHTNREQLCDAKHWRLPSASELRSLVAPDAQPGSPSIETGYFPKTQRGDYWTSDGDLPLEGIYSYLKVGGASVNFINGQTVTIPYRNAAFTRLVTNRSSICHIVPQ</sequence>
<keyword evidence="1" id="KW-0732">Signal</keyword>
<dbReference type="Proteomes" id="UP001055658">
    <property type="component" value="Chromosome"/>
</dbReference>
<name>A0ABY4V9E7_9GAMM</name>
<organism evidence="3 4">
    <name type="scientific">Microbulbifer variabilis</name>
    <dbReference type="NCBI Taxonomy" id="266805"/>
    <lineage>
        <taxon>Bacteria</taxon>
        <taxon>Pseudomonadati</taxon>
        <taxon>Pseudomonadota</taxon>
        <taxon>Gammaproteobacteria</taxon>
        <taxon>Cellvibrionales</taxon>
        <taxon>Microbulbiferaceae</taxon>
        <taxon>Microbulbifer</taxon>
    </lineage>
</organism>
<evidence type="ECO:0000313" key="4">
    <source>
        <dbReference type="Proteomes" id="UP001055658"/>
    </source>
</evidence>
<feature type="chain" id="PRO_5046446902" evidence="1">
    <location>
        <begin position="19"/>
        <end position="213"/>
    </location>
</feature>
<accession>A0ABY4V9E7</accession>
<evidence type="ECO:0000259" key="2">
    <source>
        <dbReference type="Pfam" id="PF07603"/>
    </source>
</evidence>
<evidence type="ECO:0000256" key="1">
    <source>
        <dbReference type="SAM" id="SignalP"/>
    </source>
</evidence>
<gene>
    <name evidence="3" type="ORF">MJO52_17840</name>
</gene>
<protein>
    <submittedName>
        <fullName evidence="3">DUF1566 domain-containing protein</fullName>
    </submittedName>
</protein>
<feature type="signal peptide" evidence="1">
    <location>
        <begin position="1"/>
        <end position="18"/>
    </location>
</feature>
<evidence type="ECO:0000313" key="3">
    <source>
        <dbReference type="EMBL" id="USD20902.1"/>
    </source>
</evidence>
<reference evidence="3" key="1">
    <citation type="submission" date="2022-02" db="EMBL/GenBank/DDBJ databases">
        <title>Coral-associated bacteria.</title>
        <authorList>
            <person name="Tang K."/>
            <person name="Wang X."/>
        </authorList>
    </citation>
    <scope>NUCLEOTIDE SEQUENCE</scope>
    <source>
        <strain evidence="3">SCSIO 43006</strain>
    </source>
</reference>
<dbReference type="EMBL" id="CP092418">
    <property type="protein sequence ID" value="USD20902.1"/>
    <property type="molecule type" value="Genomic_DNA"/>
</dbReference>
<dbReference type="RefSeq" id="WP_252083307.1">
    <property type="nucleotide sequence ID" value="NZ_CP092418.1"/>
</dbReference>
<proteinExistence type="predicted"/>
<dbReference type="InterPro" id="IPR011460">
    <property type="entry name" value="Lcl_C"/>
</dbReference>
<keyword evidence="4" id="KW-1185">Reference proteome</keyword>